<name>A0A6S7B0Q3_9BURK</name>
<dbReference type="PANTHER" id="PTHR46246">
    <property type="entry name" value="GUANOSINE-3',5'-BIS(DIPHOSPHATE) 3'-PYROPHOSPHOHYDROLASE MESH1"/>
    <property type="match status" value="1"/>
</dbReference>
<dbReference type="Proteomes" id="UP000494115">
    <property type="component" value="Unassembled WGS sequence"/>
</dbReference>
<dbReference type="RefSeq" id="WP_175104361.1">
    <property type="nucleotide sequence ID" value="NZ_CADIKM010000006.1"/>
</dbReference>
<proteinExistence type="predicted"/>
<protein>
    <submittedName>
        <fullName evidence="1">Uncharacterized protein</fullName>
    </submittedName>
</protein>
<dbReference type="InterPro" id="IPR052194">
    <property type="entry name" value="MESH1"/>
</dbReference>
<dbReference type="Gene3D" id="1.10.3210.10">
    <property type="entry name" value="Hypothetical protein af1432"/>
    <property type="match status" value="1"/>
</dbReference>
<evidence type="ECO:0000313" key="2">
    <source>
        <dbReference type="Proteomes" id="UP000494115"/>
    </source>
</evidence>
<dbReference type="EMBL" id="CADIKM010000006">
    <property type="protein sequence ID" value="CAB3784140.1"/>
    <property type="molecule type" value="Genomic_DNA"/>
</dbReference>
<dbReference type="PANTHER" id="PTHR46246:SF1">
    <property type="entry name" value="GUANOSINE-3',5'-BIS(DIPHOSPHATE) 3'-PYROPHOSPHOHYDROLASE MESH1"/>
    <property type="match status" value="1"/>
</dbReference>
<organism evidence="1 2">
    <name type="scientific">Pararobbsia alpina</name>
    <dbReference type="NCBI Taxonomy" id="621374"/>
    <lineage>
        <taxon>Bacteria</taxon>
        <taxon>Pseudomonadati</taxon>
        <taxon>Pseudomonadota</taxon>
        <taxon>Betaproteobacteria</taxon>
        <taxon>Burkholderiales</taxon>
        <taxon>Burkholderiaceae</taxon>
        <taxon>Pararobbsia</taxon>
    </lineage>
</organism>
<accession>A0A6S7B0Q3</accession>
<dbReference type="SUPFAM" id="SSF109604">
    <property type="entry name" value="HD-domain/PDEase-like"/>
    <property type="match status" value="1"/>
</dbReference>
<keyword evidence="2" id="KW-1185">Reference proteome</keyword>
<evidence type="ECO:0000313" key="1">
    <source>
        <dbReference type="EMBL" id="CAB3784140.1"/>
    </source>
</evidence>
<sequence>MSIAYRAMVFAREVHKDQKRKYTNNPYSDHLAEVAGIVATLMLQMNVSAPSAIAVAWLHDCIEDQGVTPDFLQGEFGETVMDGVMLLSDLETGNRAERKAASRARLAAAPGWVQTIKCADLISNTSSIVMHDPKFAVTYLEEKRLLLDVMTRADPRLIEIARAQAGVAA</sequence>
<dbReference type="GO" id="GO:0008893">
    <property type="term" value="F:guanosine-3',5'-bis(diphosphate) 3'-diphosphatase activity"/>
    <property type="evidence" value="ECO:0007669"/>
    <property type="project" value="TreeGrafter"/>
</dbReference>
<gene>
    <name evidence="1" type="ORF">LMG28138_01747</name>
</gene>
<reference evidence="1 2" key="1">
    <citation type="submission" date="2020-04" db="EMBL/GenBank/DDBJ databases">
        <authorList>
            <person name="De Canck E."/>
        </authorList>
    </citation>
    <scope>NUCLEOTIDE SEQUENCE [LARGE SCALE GENOMIC DNA]</scope>
    <source>
        <strain evidence="1 2">LMG 28138</strain>
    </source>
</reference>
<dbReference type="AlphaFoldDB" id="A0A6S7B0Q3"/>
<dbReference type="Pfam" id="PF13328">
    <property type="entry name" value="HD_4"/>
    <property type="match status" value="1"/>
</dbReference>